<evidence type="ECO:0000313" key="5">
    <source>
        <dbReference type="Proteomes" id="UP001216907"/>
    </source>
</evidence>
<feature type="domain" description="Gfo/Idh/MocA-like oxidoreductase N-terminal" evidence="2">
    <location>
        <begin position="39"/>
        <end position="164"/>
    </location>
</feature>
<name>A0ABT6F733_9BACT</name>
<dbReference type="InterPro" id="IPR055170">
    <property type="entry name" value="GFO_IDH_MocA-like_dom"/>
</dbReference>
<organism evidence="4 5">
    <name type="scientific">Paludisphaera mucosa</name>
    <dbReference type="NCBI Taxonomy" id="3030827"/>
    <lineage>
        <taxon>Bacteria</taxon>
        <taxon>Pseudomonadati</taxon>
        <taxon>Planctomycetota</taxon>
        <taxon>Planctomycetia</taxon>
        <taxon>Isosphaerales</taxon>
        <taxon>Isosphaeraceae</taxon>
        <taxon>Paludisphaera</taxon>
    </lineage>
</organism>
<dbReference type="Proteomes" id="UP001216907">
    <property type="component" value="Unassembled WGS sequence"/>
</dbReference>
<dbReference type="PROSITE" id="PS51318">
    <property type="entry name" value="TAT"/>
    <property type="match status" value="1"/>
</dbReference>
<dbReference type="RefSeq" id="WP_277859747.1">
    <property type="nucleotide sequence ID" value="NZ_JARRAG010000001.1"/>
</dbReference>
<feature type="signal peptide" evidence="1">
    <location>
        <begin position="1"/>
        <end position="29"/>
    </location>
</feature>
<dbReference type="SUPFAM" id="SSF51735">
    <property type="entry name" value="NAD(P)-binding Rossmann-fold domains"/>
    <property type="match status" value="1"/>
</dbReference>
<dbReference type="Pfam" id="PF01408">
    <property type="entry name" value="GFO_IDH_MocA"/>
    <property type="match status" value="1"/>
</dbReference>
<feature type="chain" id="PRO_5045526151" evidence="1">
    <location>
        <begin position="30"/>
        <end position="387"/>
    </location>
</feature>
<dbReference type="InterPro" id="IPR036291">
    <property type="entry name" value="NAD(P)-bd_dom_sf"/>
</dbReference>
<protein>
    <submittedName>
        <fullName evidence="4">Gfo/Idh/MocA family oxidoreductase</fullName>
    </submittedName>
</protein>
<evidence type="ECO:0000256" key="1">
    <source>
        <dbReference type="SAM" id="SignalP"/>
    </source>
</evidence>
<proteinExistence type="predicted"/>
<dbReference type="EMBL" id="JARRAG010000001">
    <property type="protein sequence ID" value="MDG3003396.1"/>
    <property type="molecule type" value="Genomic_DNA"/>
</dbReference>
<dbReference type="SUPFAM" id="SSF55347">
    <property type="entry name" value="Glyceraldehyde-3-phosphate dehydrogenase-like, C-terminal domain"/>
    <property type="match status" value="1"/>
</dbReference>
<dbReference type="Gene3D" id="3.30.360.10">
    <property type="entry name" value="Dihydrodipicolinate Reductase, domain 2"/>
    <property type="match status" value="1"/>
</dbReference>
<keyword evidence="1" id="KW-0732">Signal</keyword>
<reference evidence="4 5" key="1">
    <citation type="submission" date="2023-03" db="EMBL/GenBank/DDBJ databases">
        <title>Paludisphaera mucosa sp. nov. a novel planctomycete from northern fen.</title>
        <authorList>
            <person name="Ivanova A."/>
        </authorList>
    </citation>
    <scope>NUCLEOTIDE SEQUENCE [LARGE SCALE GENOMIC DNA]</scope>
    <source>
        <strain evidence="4 5">Pla2</strain>
    </source>
</reference>
<evidence type="ECO:0000259" key="3">
    <source>
        <dbReference type="Pfam" id="PF22725"/>
    </source>
</evidence>
<gene>
    <name evidence="4" type="ORF">PZE19_06435</name>
</gene>
<keyword evidence="5" id="KW-1185">Reference proteome</keyword>
<dbReference type="PANTHER" id="PTHR43818:SF5">
    <property type="entry name" value="OXIDOREDUCTASE FAMILY PROTEIN"/>
    <property type="match status" value="1"/>
</dbReference>
<evidence type="ECO:0000313" key="4">
    <source>
        <dbReference type="EMBL" id="MDG3003396.1"/>
    </source>
</evidence>
<dbReference type="InterPro" id="IPR050463">
    <property type="entry name" value="Gfo/Idh/MocA_oxidrdct_glycsds"/>
</dbReference>
<dbReference type="InterPro" id="IPR000683">
    <property type="entry name" value="Gfo/Idh/MocA-like_OxRdtase_N"/>
</dbReference>
<accession>A0ABT6F733</accession>
<evidence type="ECO:0000259" key="2">
    <source>
        <dbReference type="Pfam" id="PF01408"/>
    </source>
</evidence>
<dbReference type="PANTHER" id="PTHR43818">
    <property type="entry name" value="BCDNA.GH03377"/>
    <property type="match status" value="1"/>
</dbReference>
<dbReference type="Pfam" id="PF22725">
    <property type="entry name" value="GFO_IDH_MocA_C3"/>
    <property type="match status" value="1"/>
</dbReference>
<dbReference type="Gene3D" id="3.40.50.720">
    <property type="entry name" value="NAD(P)-binding Rossmann-like Domain"/>
    <property type="match status" value="1"/>
</dbReference>
<sequence>MPPIALNRRRFLGCSAASLALTQGPAAQAAAAGSAVGPIRVGLIGVGGRGTTLLRTLLELPGVVVPVVCDPESRHRARGEGVVEKASGRRPESVADPARVLERGDVDAIVVAVPCDLHERISTEAIKANKHLYAEKPLAITVEGCDRLIAESGRATGVVVHVGFQRRSNPRFQEGVALIRSGGLGPLIEARASWTSSNGPLTGHDGWLGSRRRSGDFMVEQAVHIWDVLNWIHGSPPVSASGWGRRGLFARQDPGRDVTDHYGVELAWADGFRASFVQSYIAPADENFTGSHLRVLGVDGGFDFGSGALTYRDRDRPRRAIQPGARNDTRLAIEAFLAAVRSDGPTPPPVTLQEARAATLTGLLVRKAVDEGRLVTIDETAGHTPVS</sequence>
<feature type="domain" description="GFO/IDH/MocA-like oxidoreductase" evidence="3">
    <location>
        <begin position="177"/>
        <end position="301"/>
    </location>
</feature>
<comment type="caution">
    <text evidence="4">The sequence shown here is derived from an EMBL/GenBank/DDBJ whole genome shotgun (WGS) entry which is preliminary data.</text>
</comment>
<dbReference type="InterPro" id="IPR006311">
    <property type="entry name" value="TAT_signal"/>
</dbReference>